<proteinExistence type="predicted"/>
<name>A0AAV7VFX1_PLEWA</name>
<reference evidence="1" key="1">
    <citation type="journal article" date="2022" name="bioRxiv">
        <title>Sequencing and chromosome-scale assembly of the giantPleurodeles waltlgenome.</title>
        <authorList>
            <person name="Brown T."/>
            <person name="Elewa A."/>
            <person name="Iarovenko S."/>
            <person name="Subramanian E."/>
            <person name="Araus A.J."/>
            <person name="Petzold A."/>
            <person name="Susuki M."/>
            <person name="Suzuki K.-i.T."/>
            <person name="Hayashi T."/>
            <person name="Toyoda A."/>
            <person name="Oliveira C."/>
            <person name="Osipova E."/>
            <person name="Leigh N.D."/>
            <person name="Simon A."/>
            <person name="Yun M.H."/>
        </authorList>
    </citation>
    <scope>NUCLEOTIDE SEQUENCE</scope>
    <source>
        <strain evidence="1">20211129_DDA</strain>
        <tissue evidence="1">Liver</tissue>
    </source>
</reference>
<protein>
    <submittedName>
        <fullName evidence="1">Uncharacterized protein</fullName>
    </submittedName>
</protein>
<comment type="caution">
    <text evidence="1">The sequence shown here is derived from an EMBL/GenBank/DDBJ whole genome shotgun (WGS) entry which is preliminary data.</text>
</comment>
<dbReference type="Proteomes" id="UP001066276">
    <property type="component" value="Chromosome 2_1"/>
</dbReference>
<accession>A0AAV7VFX1</accession>
<keyword evidence="2" id="KW-1185">Reference proteome</keyword>
<gene>
    <name evidence="1" type="ORF">NDU88_004332</name>
</gene>
<evidence type="ECO:0000313" key="1">
    <source>
        <dbReference type="EMBL" id="KAJ1200508.1"/>
    </source>
</evidence>
<dbReference type="AlphaFoldDB" id="A0AAV7VFX1"/>
<sequence length="112" mass="11954">MVAGSSTAGDKESIKAEPVWCRSAVRKCGVYGARVETEAEAEAGKERKILPCARSCLPTPLHPCRMLLVGPCWSSSSIHCCSCCCAARALDYPQPQLQQALSASLLQNSRGN</sequence>
<organism evidence="1 2">
    <name type="scientific">Pleurodeles waltl</name>
    <name type="common">Iberian ribbed newt</name>
    <dbReference type="NCBI Taxonomy" id="8319"/>
    <lineage>
        <taxon>Eukaryota</taxon>
        <taxon>Metazoa</taxon>
        <taxon>Chordata</taxon>
        <taxon>Craniata</taxon>
        <taxon>Vertebrata</taxon>
        <taxon>Euteleostomi</taxon>
        <taxon>Amphibia</taxon>
        <taxon>Batrachia</taxon>
        <taxon>Caudata</taxon>
        <taxon>Salamandroidea</taxon>
        <taxon>Salamandridae</taxon>
        <taxon>Pleurodelinae</taxon>
        <taxon>Pleurodeles</taxon>
    </lineage>
</organism>
<dbReference type="EMBL" id="JANPWB010000003">
    <property type="protein sequence ID" value="KAJ1200508.1"/>
    <property type="molecule type" value="Genomic_DNA"/>
</dbReference>
<evidence type="ECO:0000313" key="2">
    <source>
        <dbReference type="Proteomes" id="UP001066276"/>
    </source>
</evidence>